<keyword evidence="3" id="KW-1185">Reference proteome</keyword>
<feature type="transmembrane region" description="Helical" evidence="1">
    <location>
        <begin position="16"/>
        <end position="36"/>
    </location>
</feature>
<sequence length="107" mass="11774">MAPVSFEEFLPAKPNLVAKFALFSAAAGLMHAGSGYHRRHHHHLDLAFQVYLLTNLITFVLGLLLMYISMVAPSDSTTTGGKIMMWVTLFMSLVTFVLCSTLLICAI</sequence>
<dbReference type="Proteomes" id="UP000797356">
    <property type="component" value="Chromosome 3"/>
</dbReference>
<proteinExistence type="predicted"/>
<comment type="caution">
    <text evidence="2">The sequence shown here is derived from an EMBL/GenBank/DDBJ whole genome shotgun (WGS) entry which is preliminary data.</text>
</comment>
<gene>
    <name evidence="2" type="ORF">COCNU_03G004480</name>
</gene>
<reference evidence="2" key="2">
    <citation type="submission" date="2019-07" db="EMBL/GenBank/DDBJ databases">
        <authorList>
            <person name="Yang Y."/>
            <person name="Bocs S."/>
            <person name="Baudouin L."/>
        </authorList>
    </citation>
    <scope>NUCLEOTIDE SEQUENCE</scope>
    <source>
        <tissue evidence="2">Spear leaf of Hainan Tall coconut</tissue>
    </source>
</reference>
<keyword evidence="1" id="KW-0472">Membrane</keyword>
<evidence type="ECO:0000256" key="1">
    <source>
        <dbReference type="SAM" id="Phobius"/>
    </source>
</evidence>
<dbReference type="AlphaFoldDB" id="A0A8K0I2L5"/>
<accession>A0A8K0I2L5</accession>
<evidence type="ECO:0000313" key="2">
    <source>
        <dbReference type="EMBL" id="KAG1334329.1"/>
    </source>
</evidence>
<keyword evidence="1" id="KW-0812">Transmembrane</keyword>
<reference evidence="2" key="1">
    <citation type="journal article" date="2017" name="Gigascience">
        <title>The genome draft of coconut (Cocos nucifera).</title>
        <authorList>
            <person name="Xiao Y."/>
            <person name="Xu P."/>
            <person name="Fan H."/>
            <person name="Baudouin L."/>
            <person name="Xia W."/>
            <person name="Bocs S."/>
            <person name="Xu J."/>
            <person name="Li Q."/>
            <person name="Guo A."/>
            <person name="Zhou L."/>
            <person name="Li J."/>
            <person name="Wu Y."/>
            <person name="Ma Z."/>
            <person name="Armero A."/>
            <person name="Issali A.E."/>
            <person name="Liu N."/>
            <person name="Peng M."/>
            <person name="Yang Y."/>
        </authorList>
    </citation>
    <scope>NUCLEOTIDE SEQUENCE</scope>
    <source>
        <tissue evidence="2">Spear leaf of Hainan Tall coconut</tissue>
    </source>
</reference>
<name>A0A8K0I2L5_COCNU</name>
<protein>
    <submittedName>
        <fullName evidence="2">Uncharacterized protein</fullName>
    </submittedName>
</protein>
<feature type="transmembrane region" description="Helical" evidence="1">
    <location>
        <begin position="83"/>
        <end position="106"/>
    </location>
</feature>
<organism evidence="2 3">
    <name type="scientific">Cocos nucifera</name>
    <name type="common">Coconut palm</name>
    <dbReference type="NCBI Taxonomy" id="13894"/>
    <lineage>
        <taxon>Eukaryota</taxon>
        <taxon>Viridiplantae</taxon>
        <taxon>Streptophyta</taxon>
        <taxon>Embryophyta</taxon>
        <taxon>Tracheophyta</taxon>
        <taxon>Spermatophyta</taxon>
        <taxon>Magnoliopsida</taxon>
        <taxon>Liliopsida</taxon>
        <taxon>Arecaceae</taxon>
        <taxon>Arecoideae</taxon>
        <taxon>Cocoseae</taxon>
        <taxon>Attaleinae</taxon>
        <taxon>Cocos</taxon>
    </lineage>
</organism>
<evidence type="ECO:0000313" key="3">
    <source>
        <dbReference type="Proteomes" id="UP000797356"/>
    </source>
</evidence>
<dbReference type="EMBL" id="CM017874">
    <property type="protein sequence ID" value="KAG1334329.1"/>
    <property type="molecule type" value="Genomic_DNA"/>
</dbReference>
<keyword evidence="1" id="KW-1133">Transmembrane helix</keyword>
<feature type="transmembrane region" description="Helical" evidence="1">
    <location>
        <begin position="48"/>
        <end position="71"/>
    </location>
</feature>